<comment type="function">
    <text evidence="1">May be involved in 20S pre-rRNA processing.</text>
</comment>
<keyword evidence="7" id="KW-1185">Reference proteome</keyword>
<name>A0A9P0DW12_PHACE</name>
<evidence type="ECO:0000313" key="7">
    <source>
        <dbReference type="Proteomes" id="UP001153737"/>
    </source>
</evidence>
<dbReference type="OrthoDB" id="263560at2759"/>
<sequence length="154" mass="17726">MEAAFSNVIKQVFNNWTGLKLAVDHSMGGSNSKELAIECMNLVQDYCMHDPNVDEYDIQEFLDDVMNEKFDTLFEDDSTKEIAIILNKFLQLLKAGDLQTYEIEYQNLPTANFEWLKETPVNVQQTKVSGESSSDEEEDDIPMEDDGWTVVRRK</sequence>
<evidence type="ECO:0000256" key="4">
    <source>
        <dbReference type="ARBA" id="ARBA00022552"/>
    </source>
</evidence>
<feature type="compositionally biased region" description="Acidic residues" evidence="5">
    <location>
        <begin position="133"/>
        <end position="147"/>
    </location>
</feature>
<keyword evidence="4" id="KW-0698">rRNA processing</keyword>
<protein>
    <recommendedName>
        <fullName evidence="3">Pre-rRNA-processing protein TSR2 homolog</fullName>
    </recommendedName>
</protein>
<evidence type="ECO:0000256" key="2">
    <source>
        <dbReference type="ARBA" id="ARBA00006524"/>
    </source>
</evidence>
<accession>A0A9P0DW12</accession>
<gene>
    <name evidence="6" type="ORF">PHAECO_LOCUS9623</name>
</gene>
<evidence type="ECO:0000256" key="1">
    <source>
        <dbReference type="ARBA" id="ARBA00002210"/>
    </source>
</evidence>
<reference evidence="6" key="1">
    <citation type="submission" date="2022-01" db="EMBL/GenBank/DDBJ databases">
        <authorList>
            <person name="King R."/>
        </authorList>
    </citation>
    <scope>NUCLEOTIDE SEQUENCE</scope>
</reference>
<evidence type="ECO:0000256" key="3">
    <source>
        <dbReference type="ARBA" id="ARBA00017551"/>
    </source>
</evidence>
<reference evidence="6" key="2">
    <citation type="submission" date="2022-10" db="EMBL/GenBank/DDBJ databases">
        <authorList>
            <consortium name="ENA_rothamsted_submissions"/>
            <consortium name="culmorum"/>
            <person name="King R."/>
        </authorList>
    </citation>
    <scope>NUCLEOTIDE SEQUENCE</scope>
</reference>
<feature type="region of interest" description="Disordered" evidence="5">
    <location>
        <begin position="124"/>
        <end position="154"/>
    </location>
</feature>
<organism evidence="6 7">
    <name type="scientific">Phaedon cochleariae</name>
    <name type="common">Mustard beetle</name>
    <dbReference type="NCBI Taxonomy" id="80249"/>
    <lineage>
        <taxon>Eukaryota</taxon>
        <taxon>Metazoa</taxon>
        <taxon>Ecdysozoa</taxon>
        <taxon>Arthropoda</taxon>
        <taxon>Hexapoda</taxon>
        <taxon>Insecta</taxon>
        <taxon>Pterygota</taxon>
        <taxon>Neoptera</taxon>
        <taxon>Endopterygota</taxon>
        <taxon>Coleoptera</taxon>
        <taxon>Polyphaga</taxon>
        <taxon>Cucujiformia</taxon>
        <taxon>Chrysomeloidea</taxon>
        <taxon>Chrysomelidae</taxon>
        <taxon>Chrysomelinae</taxon>
        <taxon>Chrysomelini</taxon>
        <taxon>Phaedon</taxon>
    </lineage>
</organism>
<dbReference type="AlphaFoldDB" id="A0A9P0DW12"/>
<dbReference type="InterPro" id="IPR019398">
    <property type="entry name" value="Pre-rRNA_process_TSR2"/>
</dbReference>
<comment type="similarity">
    <text evidence="2">Belongs to the TSR2 family.</text>
</comment>
<dbReference type="EMBL" id="OU896711">
    <property type="protein sequence ID" value="CAH1171300.1"/>
    <property type="molecule type" value="Genomic_DNA"/>
</dbReference>
<proteinExistence type="inferred from homology"/>
<dbReference type="Proteomes" id="UP001153737">
    <property type="component" value="Chromosome 5"/>
</dbReference>
<evidence type="ECO:0000256" key="5">
    <source>
        <dbReference type="SAM" id="MobiDB-lite"/>
    </source>
</evidence>
<evidence type="ECO:0000313" key="6">
    <source>
        <dbReference type="EMBL" id="CAH1171300.1"/>
    </source>
</evidence>
<dbReference type="PANTHER" id="PTHR21250">
    <property type="entry name" value="PRE-RRNA-PROCESSING PROTEIN TSR2 HOMOLOG"/>
    <property type="match status" value="1"/>
</dbReference>
<dbReference type="GO" id="GO:0006364">
    <property type="term" value="P:rRNA processing"/>
    <property type="evidence" value="ECO:0007669"/>
    <property type="project" value="UniProtKB-KW"/>
</dbReference>
<dbReference type="Pfam" id="PF10273">
    <property type="entry name" value="WGG"/>
    <property type="match status" value="1"/>
</dbReference>